<dbReference type="Gene3D" id="3.40.50.1110">
    <property type="entry name" value="SGNH hydrolase"/>
    <property type="match status" value="1"/>
</dbReference>
<comment type="caution">
    <text evidence="5">The sequence shown here is derived from an EMBL/GenBank/DDBJ whole genome shotgun (WGS) entry which is preliminary data.</text>
</comment>
<dbReference type="InterPro" id="IPR039329">
    <property type="entry name" value="SIAE"/>
</dbReference>
<dbReference type="GO" id="GO:0005975">
    <property type="term" value="P:carbohydrate metabolic process"/>
    <property type="evidence" value="ECO:0007669"/>
    <property type="project" value="InterPro"/>
</dbReference>
<evidence type="ECO:0008006" key="7">
    <source>
        <dbReference type="Google" id="ProtNLM"/>
    </source>
</evidence>
<feature type="domain" description="Sialate O-acetylesterase" evidence="3">
    <location>
        <begin position="426"/>
        <end position="550"/>
    </location>
</feature>
<reference evidence="5 6" key="1">
    <citation type="journal article" date="2012" name="J. Bacteriol.">
        <title>Genome Sequence of the Filamentous Bacterium Fibrisoma limi BUZ 3T.</title>
        <authorList>
            <person name="Filippini M."/>
            <person name="Qi W."/>
            <person name="Jaenicke S."/>
            <person name="Goesmann A."/>
            <person name="Smits T.H."/>
            <person name="Bagheri H.C."/>
        </authorList>
    </citation>
    <scope>NUCLEOTIDE SEQUENCE [LARGE SCALE GENOMIC DNA]</scope>
    <source>
        <strain evidence="6">BUZ 3T</strain>
    </source>
</reference>
<evidence type="ECO:0000256" key="1">
    <source>
        <dbReference type="ARBA" id="ARBA00022801"/>
    </source>
</evidence>
<name>I2GD63_9BACT</name>
<dbReference type="AlphaFoldDB" id="I2GD63"/>
<dbReference type="PANTHER" id="PTHR22901">
    <property type="entry name" value="SIALATE O-ACETYLESTERASE"/>
    <property type="match status" value="1"/>
</dbReference>
<dbReference type="InterPro" id="IPR048913">
    <property type="entry name" value="BetaGal_gal-bd"/>
</dbReference>
<accession>I2GD63</accession>
<dbReference type="PANTHER" id="PTHR22901:SF0">
    <property type="entry name" value="SIALATE O-ACETYLESTERASE"/>
    <property type="match status" value="1"/>
</dbReference>
<evidence type="ECO:0000313" key="6">
    <source>
        <dbReference type="Proteomes" id="UP000009309"/>
    </source>
</evidence>
<protein>
    <recommendedName>
        <fullName evidence="7">Sialate O-acetylesterase</fullName>
    </recommendedName>
</protein>
<dbReference type="Gene3D" id="2.60.120.260">
    <property type="entry name" value="Galactose-binding domain-like"/>
    <property type="match status" value="1"/>
</dbReference>
<dbReference type="GO" id="GO:0001681">
    <property type="term" value="F:sialate O-acetylesterase activity"/>
    <property type="evidence" value="ECO:0007669"/>
    <property type="project" value="InterPro"/>
</dbReference>
<proteinExistence type="predicted"/>
<evidence type="ECO:0000256" key="2">
    <source>
        <dbReference type="ARBA" id="ARBA00023295"/>
    </source>
</evidence>
<dbReference type="Pfam" id="PF21467">
    <property type="entry name" value="BetaGal_gal-bd"/>
    <property type="match status" value="1"/>
</dbReference>
<keyword evidence="6" id="KW-1185">Reference proteome</keyword>
<evidence type="ECO:0000313" key="5">
    <source>
        <dbReference type="EMBL" id="CCH51837.1"/>
    </source>
</evidence>
<dbReference type="GO" id="GO:0004553">
    <property type="term" value="F:hydrolase activity, hydrolyzing O-glycosyl compounds"/>
    <property type="evidence" value="ECO:0007669"/>
    <property type="project" value="InterPro"/>
</dbReference>
<evidence type="ECO:0000259" key="3">
    <source>
        <dbReference type="Pfam" id="PF03629"/>
    </source>
</evidence>
<dbReference type="eggNOG" id="COG3250">
    <property type="taxonomic scope" value="Bacteria"/>
</dbReference>
<keyword evidence="2" id="KW-0326">Glycosidase</keyword>
<evidence type="ECO:0000259" key="4">
    <source>
        <dbReference type="Pfam" id="PF21467"/>
    </source>
</evidence>
<dbReference type="Proteomes" id="UP000009309">
    <property type="component" value="Unassembled WGS sequence"/>
</dbReference>
<dbReference type="STRING" id="1185876.BN8_00788"/>
<dbReference type="InterPro" id="IPR005181">
    <property type="entry name" value="SASA"/>
</dbReference>
<dbReference type="SUPFAM" id="SSF49785">
    <property type="entry name" value="Galactose-binding domain-like"/>
    <property type="match status" value="1"/>
</dbReference>
<dbReference type="SUPFAM" id="SSF52266">
    <property type="entry name" value="SGNH hydrolase"/>
    <property type="match status" value="1"/>
</dbReference>
<dbReference type="InterPro" id="IPR008979">
    <property type="entry name" value="Galactose-bd-like_sf"/>
</dbReference>
<dbReference type="Pfam" id="PF03629">
    <property type="entry name" value="SASA"/>
    <property type="match status" value="1"/>
</dbReference>
<sequence length="661" mass="73280">MLRNNFVRAYRLTMKRLTLLCWLLIASLTVQAQLRLPKLISDGMVLQRDTRLTIWGWAKAGERITVRFKNKTYKATTDNQGKWKVALPPMPAGGPFTMEITGGNSQLTVNDVLLGDVWLCSGQSNMVHQMNIHDVTYAKEIAEANFPQIRQFWVPTLTNLRGPQPDFPQGQWKAAIGEDVRPFSAVAYFFARKIHQKYNIPVGIINASVGGTPIEAWISEEGLKEIPAQQALIEKNKDTTYVNGLARRRTNAPRPAPPVDLGTAGATKWYDPAYTPKGWRPINIPGYWEDQGIKDLNGVVWYRREVDIPASMTGKAARVFLGRIVDADELYINGKQVGRTTYQYPQRRYAVPADVLKPGKNVFVVRVTNMAGKGGFVPDKPYCIFAGADTVDLKGTWQYKVGTAYRPFTGGGFGGGNPAGGINAQNQPTALYNAMVAPAIDYAIKGVCWYQGESNAGRPGEYEALQRALISDWRNRFNQPNLPFLYVQLPGFMEYTYQPAESSWAVLREAQLKALSVPNTAMAVAIDLGEWNDIHPDNKKDVGERLALAAMNVAYNEKLVYSGPLFQSATIEGNKIVISFTHVGSGLITNDGEAPGEFAIAGSDKKFVWAKARIEGDNVVVWSDEVASPQYVRYAWADNPVNPNLYNKEGIPASPFRTDGK</sequence>
<dbReference type="EMBL" id="CAIT01000004">
    <property type="protein sequence ID" value="CCH51837.1"/>
    <property type="molecule type" value="Genomic_DNA"/>
</dbReference>
<gene>
    <name evidence="5" type="ORF">BN8_00788</name>
</gene>
<dbReference type="InterPro" id="IPR013783">
    <property type="entry name" value="Ig-like_fold"/>
</dbReference>
<dbReference type="Gene3D" id="2.60.40.10">
    <property type="entry name" value="Immunoglobulins"/>
    <property type="match status" value="1"/>
</dbReference>
<feature type="domain" description="Beta-galactosidase galactose-binding" evidence="4">
    <location>
        <begin position="300"/>
        <end position="361"/>
    </location>
</feature>
<organism evidence="5 6">
    <name type="scientific">Fibrisoma limi BUZ 3</name>
    <dbReference type="NCBI Taxonomy" id="1185876"/>
    <lineage>
        <taxon>Bacteria</taxon>
        <taxon>Pseudomonadati</taxon>
        <taxon>Bacteroidota</taxon>
        <taxon>Cytophagia</taxon>
        <taxon>Cytophagales</taxon>
        <taxon>Spirosomataceae</taxon>
        <taxon>Fibrisoma</taxon>
    </lineage>
</organism>
<keyword evidence="1" id="KW-0378">Hydrolase</keyword>
<dbReference type="InterPro" id="IPR036514">
    <property type="entry name" value="SGNH_hydro_sf"/>
</dbReference>